<dbReference type="GO" id="GO:0008270">
    <property type="term" value="F:zinc ion binding"/>
    <property type="evidence" value="ECO:0007669"/>
    <property type="project" value="UniProtKB-KW"/>
</dbReference>
<evidence type="ECO:0000259" key="2">
    <source>
        <dbReference type="PROSITE" id="PS50103"/>
    </source>
</evidence>
<dbReference type="Proteomes" id="UP000297245">
    <property type="component" value="Unassembled WGS sequence"/>
</dbReference>
<reference evidence="3 4" key="1">
    <citation type="journal article" date="2019" name="Nat. Ecol. Evol.">
        <title>Megaphylogeny resolves global patterns of mushroom evolution.</title>
        <authorList>
            <person name="Varga T."/>
            <person name="Krizsan K."/>
            <person name="Foldi C."/>
            <person name="Dima B."/>
            <person name="Sanchez-Garcia M."/>
            <person name="Sanchez-Ramirez S."/>
            <person name="Szollosi G.J."/>
            <person name="Szarkandi J.G."/>
            <person name="Papp V."/>
            <person name="Albert L."/>
            <person name="Andreopoulos W."/>
            <person name="Angelini C."/>
            <person name="Antonin V."/>
            <person name="Barry K.W."/>
            <person name="Bougher N.L."/>
            <person name="Buchanan P."/>
            <person name="Buyck B."/>
            <person name="Bense V."/>
            <person name="Catcheside P."/>
            <person name="Chovatia M."/>
            <person name="Cooper J."/>
            <person name="Damon W."/>
            <person name="Desjardin D."/>
            <person name="Finy P."/>
            <person name="Geml J."/>
            <person name="Haridas S."/>
            <person name="Hughes K."/>
            <person name="Justo A."/>
            <person name="Karasinski D."/>
            <person name="Kautmanova I."/>
            <person name="Kiss B."/>
            <person name="Kocsube S."/>
            <person name="Kotiranta H."/>
            <person name="LaButti K.M."/>
            <person name="Lechner B.E."/>
            <person name="Liimatainen K."/>
            <person name="Lipzen A."/>
            <person name="Lukacs Z."/>
            <person name="Mihaltcheva S."/>
            <person name="Morgado L.N."/>
            <person name="Niskanen T."/>
            <person name="Noordeloos M.E."/>
            <person name="Ohm R.A."/>
            <person name="Ortiz-Santana B."/>
            <person name="Ovrebo C."/>
            <person name="Racz N."/>
            <person name="Riley R."/>
            <person name="Savchenko A."/>
            <person name="Shiryaev A."/>
            <person name="Soop K."/>
            <person name="Spirin V."/>
            <person name="Szebenyi C."/>
            <person name="Tomsovsky M."/>
            <person name="Tulloss R.E."/>
            <person name="Uehling J."/>
            <person name="Grigoriev I.V."/>
            <person name="Vagvolgyi C."/>
            <person name="Papp T."/>
            <person name="Martin F.M."/>
            <person name="Miettinen O."/>
            <person name="Hibbett D.S."/>
            <person name="Nagy L.G."/>
        </authorList>
    </citation>
    <scope>NUCLEOTIDE SEQUENCE [LARGE SCALE GENOMIC DNA]</scope>
    <source>
        <strain evidence="3 4">CBS 962.96</strain>
    </source>
</reference>
<dbReference type="InterPro" id="IPR057683">
    <property type="entry name" value="DUF7923"/>
</dbReference>
<keyword evidence="1" id="KW-0862">Zinc</keyword>
<keyword evidence="1" id="KW-0863">Zinc-finger</keyword>
<feature type="domain" description="C3H1-type" evidence="2">
    <location>
        <begin position="373"/>
        <end position="401"/>
    </location>
</feature>
<dbReference type="Pfam" id="PF25540">
    <property type="entry name" value="DUF7923"/>
    <property type="match status" value="1"/>
</dbReference>
<keyword evidence="4" id="KW-1185">Reference proteome</keyword>
<evidence type="ECO:0000313" key="3">
    <source>
        <dbReference type="EMBL" id="THV08704.1"/>
    </source>
</evidence>
<proteinExistence type="predicted"/>
<name>A0A4S8N1H5_DENBC</name>
<gene>
    <name evidence="3" type="ORF">K435DRAFT_959232</name>
</gene>
<dbReference type="PROSITE" id="PS50103">
    <property type="entry name" value="ZF_C3H1"/>
    <property type="match status" value="1"/>
</dbReference>
<sequence length="425" mass="47646">MATSPRVDSATQQWDDALNRLISLSRATLTHNVNLETRISELEREVASWKHSYEVTVESFRQQATEHKTQLNRQINNTDILSRSNPLILCVINGDNTFFERSLVCQGLLGGRAAAQQLTKVIAEYLTTQNIPTPDRVSFWVTLYFKKSDLANILLNNRFCNLNQFESFLMGFTQASPRFATIDIGSGEDGSDVKIQEYIKTFSHFTQTLRVFCIGCNDINFNSSFNELRSDDVIGKMVAVQNSTDDRSEPPHRSMPTLTVEGLLMTHNPSRLVKRSPVPVGSFNTVVSNGGLISPQSPASRHLIAIDPGLPLHKRTYHLDAVVFQYDDDLDLVEHPPPCNEYYLMTCSKGAGICKYSHDYGLTPEQLATLAHNAKKAPCNWLKNGVQCPYGDRCCWGHVCPSGQRCIHLSKGKCWFKAEGMHGEN</sequence>
<protein>
    <recommendedName>
        <fullName evidence="2">C3H1-type domain-containing protein</fullName>
    </recommendedName>
</protein>
<keyword evidence="1" id="KW-0479">Metal-binding</keyword>
<dbReference type="PANTHER" id="PTHR37543">
    <property type="entry name" value="CCCH ZINC FINGER DNA BINDING PROTEIN (AFU_ORTHOLOGUE AFUA_5G12760)"/>
    <property type="match status" value="1"/>
</dbReference>
<accession>A0A4S8N1H5</accession>
<dbReference type="AlphaFoldDB" id="A0A4S8N1H5"/>
<organism evidence="3 4">
    <name type="scientific">Dendrothele bispora (strain CBS 962.96)</name>
    <dbReference type="NCBI Taxonomy" id="1314807"/>
    <lineage>
        <taxon>Eukaryota</taxon>
        <taxon>Fungi</taxon>
        <taxon>Dikarya</taxon>
        <taxon>Basidiomycota</taxon>
        <taxon>Agaricomycotina</taxon>
        <taxon>Agaricomycetes</taxon>
        <taxon>Agaricomycetidae</taxon>
        <taxon>Agaricales</taxon>
        <taxon>Agaricales incertae sedis</taxon>
        <taxon>Dendrothele</taxon>
    </lineage>
</organism>
<feature type="zinc finger region" description="C3H1-type" evidence="1">
    <location>
        <begin position="373"/>
        <end position="401"/>
    </location>
</feature>
<dbReference type="EMBL" id="ML179035">
    <property type="protein sequence ID" value="THV08704.1"/>
    <property type="molecule type" value="Genomic_DNA"/>
</dbReference>
<dbReference type="OrthoDB" id="2270193at2759"/>
<dbReference type="InterPro" id="IPR000571">
    <property type="entry name" value="Znf_CCCH"/>
</dbReference>
<evidence type="ECO:0000256" key="1">
    <source>
        <dbReference type="PROSITE-ProRule" id="PRU00723"/>
    </source>
</evidence>
<dbReference type="PANTHER" id="PTHR37543:SF1">
    <property type="entry name" value="CCCH ZINC FINGER DNA BINDING PROTEIN (AFU_ORTHOLOGUE AFUA_5G12760)"/>
    <property type="match status" value="1"/>
</dbReference>
<evidence type="ECO:0000313" key="4">
    <source>
        <dbReference type="Proteomes" id="UP000297245"/>
    </source>
</evidence>